<organism evidence="1 2">
    <name type="scientific">Rhizobium leguminosarum</name>
    <dbReference type="NCBI Taxonomy" id="384"/>
    <lineage>
        <taxon>Bacteria</taxon>
        <taxon>Pseudomonadati</taxon>
        <taxon>Pseudomonadota</taxon>
        <taxon>Alphaproteobacteria</taxon>
        <taxon>Hyphomicrobiales</taxon>
        <taxon>Rhizobiaceae</taxon>
        <taxon>Rhizobium/Agrobacterium group</taxon>
        <taxon>Rhizobium</taxon>
    </lineage>
</organism>
<dbReference type="Proteomes" id="UP000471705">
    <property type="component" value="Unassembled WGS sequence"/>
</dbReference>
<protein>
    <submittedName>
        <fullName evidence="1">Uncharacterized protein</fullName>
    </submittedName>
</protein>
<gene>
    <name evidence="1" type="ORF">GR257_17630</name>
</gene>
<reference evidence="1 2" key="1">
    <citation type="submission" date="2019-12" db="EMBL/GenBank/DDBJ databases">
        <title>Rhizobium genotypes associated with high levels of biological nitrogen fixation by grain legumes in a temperate-maritime cropping system.</title>
        <authorList>
            <person name="Maluk M."/>
            <person name="Francesc Ferrando Molina F."/>
            <person name="Lopez Del Egido L."/>
            <person name="Lafos M."/>
            <person name="Langarica-Fuentes A."/>
            <person name="Gebre Yohannes G."/>
            <person name="Young M.W."/>
            <person name="Martin P."/>
            <person name="Gantlett R."/>
            <person name="Kenicer G."/>
            <person name="Hawes C."/>
            <person name="Begg G.S."/>
            <person name="Quilliam R.S."/>
            <person name="Squire G.R."/>
            <person name="Poole P.S."/>
            <person name="Young P.W."/>
            <person name="Iannetta P.M."/>
            <person name="James E.K."/>
        </authorList>
    </citation>
    <scope>NUCLEOTIDE SEQUENCE [LARGE SCALE GENOMIC DNA]</scope>
    <source>
        <strain evidence="1 2">JHI54</strain>
    </source>
</reference>
<dbReference type="AlphaFoldDB" id="A0A7K3VHM5"/>
<dbReference type="EMBL" id="WUFV01000009">
    <property type="protein sequence ID" value="NEK16669.1"/>
    <property type="molecule type" value="Genomic_DNA"/>
</dbReference>
<accession>A0A7K3VHM5</accession>
<sequence>MIVAAQDLEKRAADFVTPEIVEHWEHRAEALIHLVMKARYADLVWDYARRAADKRPDFLLARTAIDSYVASVAD</sequence>
<evidence type="ECO:0000313" key="1">
    <source>
        <dbReference type="EMBL" id="NEK16669.1"/>
    </source>
</evidence>
<name>A0A7K3VHM5_RHILE</name>
<dbReference type="RefSeq" id="WP_164047520.1">
    <property type="nucleotide sequence ID" value="NZ_WUFV01000009.1"/>
</dbReference>
<comment type="caution">
    <text evidence="1">The sequence shown here is derived from an EMBL/GenBank/DDBJ whole genome shotgun (WGS) entry which is preliminary data.</text>
</comment>
<evidence type="ECO:0000313" key="2">
    <source>
        <dbReference type="Proteomes" id="UP000471705"/>
    </source>
</evidence>
<proteinExistence type="predicted"/>